<dbReference type="STRING" id="1121451.DESAM_20408"/>
<name>L0R932_9BACT</name>
<reference evidence="1 2" key="1">
    <citation type="submission" date="2012-10" db="EMBL/GenBank/DDBJ databases">
        <authorList>
            <person name="Genoscope - CEA"/>
        </authorList>
    </citation>
    <scope>NUCLEOTIDE SEQUENCE [LARGE SCALE GENOMIC DNA]</scope>
    <source>
        <strain evidence="2">AM13 / DSM 14728</strain>
    </source>
</reference>
<dbReference type="KEGG" id="dhy:DESAM_20408"/>
<evidence type="ECO:0000313" key="2">
    <source>
        <dbReference type="Proteomes" id="UP000010808"/>
    </source>
</evidence>
<sequence>MLRTFALILFFVFLLPYTAVAEERPVLTMVYKDIGKPPYMQVKPDNSGLYLELMTRAVEKIGYELRIIRGPKKRTHYMLKHGLADLYPAAVFRVKRSEFLYYIPNGLYRHESYYGLTGKNIPDLNSISDIRNHKLVWIVELGCSWGEEADRYGVAYSEVKEITVDRALKMLIHKRPFFFRFIKEDLEKYMEANNLKSFEGKGVKLHKFCCHSNKGTLYVGFSRKSPLYSEQVNTAYDPEKPLSADNFPFELVPGSVPYRLKIALQEMIDSGEIASLAEKYFGEKWQDVLSKELVE</sequence>
<dbReference type="OrthoDB" id="8581897at2"/>
<keyword evidence="2" id="KW-1185">Reference proteome</keyword>
<dbReference type="AlphaFoldDB" id="L0R932"/>
<dbReference type="HOGENOM" id="CLU_1019225_0_0_7"/>
<evidence type="ECO:0008006" key="3">
    <source>
        <dbReference type="Google" id="ProtNLM"/>
    </source>
</evidence>
<accession>L0R932</accession>
<evidence type="ECO:0000313" key="1">
    <source>
        <dbReference type="EMBL" id="CCO22695.1"/>
    </source>
</evidence>
<gene>
    <name evidence="1" type="ORF">DESAM_20408</name>
</gene>
<proteinExistence type="predicted"/>
<organism evidence="1 2">
    <name type="scientific">Maridesulfovibrio hydrothermalis AM13 = DSM 14728</name>
    <dbReference type="NCBI Taxonomy" id="1121451"/>
    <lineage>
        <taxon>Bacteria</taxon>
        <taxon>Pseudomonadati</taxon>
        <taxon>Thermodesulfobacteriota</taxon>
        <taxon>Desulfovibrionia</taxon>
        <taxon>Desulfovibrionales</taxon>
        <taxon>Desulfovibrionaceae</taxon>
        <taxon>Maridesulfovibrio</taxon>
    </lineage>
</organism>
<dbReference type="Proteomes" id="UP000010808">
    <property type="component" value="Chromosome"/>
</dbReference>
<dbReference type="RefSeq" id="WP_015335303.1">
    <property type="nucleotide sequence ID" value="NC_020055.1"/>
</dbReference>
<dbReference type="SUPFAM" id="SSF53850">
    <property type="entry name" value="Periplasmic binding protein-like II"/>
    <property type="match status" value="1"/>
</dbReference>
<dbReference type="EMBL" id="FO203522">
    <property type="protein sequence ID" value="CCO22695.1"/>
    <property type="molecule type" value="Genomic_DNA"/>
</dbReference>
<protein>
    <recommendedName>
        <fullName evidence="3">Solute-binding protein family 3/N-terminal domain-containing protein</fullName>
    </recommendedName>
</protein>
<dbReference type="eggNOG" id="ENOG5031QMZ">
    <property type="taxonomic scope" value="Bacteria"/>
</dbReference>
<dbReference type="PATRIC" id="fig|1121451.3.peg.675"/>